<comment type="caution">
    <text evidence="1">The sequence shown here is derived from an EMBL/GenBank/DDBJ whole genome shotgun (WGS) entry which is preliminary data.</text>
</comment>
<dbReference type="EMBL" id="MCBR01007707">
    <property type="protein sequence ID" value="RKF75678.1"/>
    <property type="molecule type" value="Genomic_DNA"/>
</dbReference>
<evidence type="ECO:0000313" key="2">
    <source>
        <dbReference type="Proteomes" id="UP000285405"/>
    </source>
</evidence>
<dbReference type="Gene3D" id="3.30.200.20">
    <property type="entry name" value="Phosphorylase Kinase, domain 1"/>
    <property type="match status" value="1"/>
</dbReference>
<reference evidence="1 2" key="1">
    <citation type="journal article" date="2018" name="BMC Genomics">
        <title>Comparative genome analyses reveal sequence features reflecting distinct modes of host-adaptation between dicot and monocot powdery mildew.</title>
        <authorList>
            <person name="Wu Y."/>
            <person name="Ma X."/>
            <person name="Pan Z."/>
            <person name="Kale S.D."/>
            <person name="Song Y."/>
            <person name="King H."/>
            <person name="Zhang Q."/>
            <person name="Presley C."/>
            <person name="Deng X."/>
            <person name="Wei C.I."/>
            <person name="Xiao S."/>
        </authorList>
    </citation>
    <scope>NUCLEOTIDE SEQUENCE [LARGE SCALE GENOMIC DNA]</scope>
    <source>
        <strain evidence="1">UCSC1</strain>
    </source>
</reference>
<keyword evidence="1" id="KW-0808">Transferase</keyword>
<proteinExistence type="predicted"/>
<protein>
    <submittedName>
        <fullName evidence="1">Putative serine threonine protein kinase</fullName>
    </submittedName>
</protein>
<dbReference type="Proteomes" id="UP000285405">
    <property type="component" value="Unassembled WGS sequence"/>
</dbReference>
<keyword evidence="1" id="KW-0418">Kinase</keyword>
<name>A0A420IM98_9PEZI</name>
<dbReference type="GO" id="GO:0016301">
    <property type="term" value="F:kinase activity"/>
    <property type="evidence" value="ECO:0007669"/>
    <property type="project" value="UniProtKB-KW"/>
</dbReference>
<dbReference type="InterPro" id="IPR011009">
    <property type="entry name" value="Kinase-like_dom_sf"/>
</dbReference>
<evidence type="ECO:0000313" key="1">
    <source>
        <dbReference type="EMBL" id="RKF75678.1"/>
    </source>
</evidence>
<organism evidence="1 2">
    <name type="scientific">Golovinomyces cichoracearum</name>
    <dbReference type="NCBI Taxonomy" id="62708"/>
    <lineage>
        <taxon>Eukaryota</taxon>
        <taxon>Fungi</taxon>
        <taxon>Dikarya</taxon>
        <taxon>Ascomycota</taxon>
        <taxon>Pezizomycotina</taxon>
        <taxon>Leotiomycetes</taxon>
        <taxon>Erysiphales</taxon>
        <taxon>Erysiphaceae</taxon>
        <taxon>Golovinomyces</taxon>
    </lineage>
</organism>
<gene>
    <name evidence="1" type="ORF">GcC1_077013</name>
</gene>
<accession>A0A420IM98</accession>
<dbReference type="SUPFAM" id="SSF56112">
    <property type="entry name" value="Protein kinase-like (PK-like)"/>
    <property type="match status" value="1"/>
</dbReference>
<sequence length="130" mass="14025">MDQLESSPIKIKAVEDARQLQSKVNEQCKKDGKDPPPYGLEELIGKDMRSAAVVAIKIIDIDESDTQNPRNADSCSDVLKEIGALSILSETKAKNINYVIEALVIGQSMWLVTEYCSGGSVATLVSNPSG</sequence>
<dbReference type="AlphaFoldDB" id="A0A420IM98"/>
<dbReference type="OrthoDB" id="248923at2759"/>